<evidence type="ECO:0000256" key="1">
    <source>
        <dbReference type="ARBA" id="ARBA00022676"/>
    </source>
</evidence>
<name>A0ABU8LHB9_9MICO</name>
<dbReference type="InterPro" id="IPR002516">
    <property type="entry name" value="Glyco_trans_11"/>
</dbReference>
<dbReference type="RefSeq" id="WP_337317479.1">
    <property type="nucleotide sequence ID" value="NZ_JBBDGN010000002.1"/>
</dbReference>
<proteinExistence type="predicted"/>
<gene>
    <name evidence="3" type="ORF">WDU93_03410</name>
</gene>
<keyword evidence="1" id="KW-0328">Glycosyltransferase</keyword>
<keyword evidence="4" id="KW-1185">Reference proteome</keyword>
<evidence type="ECO:0000256" key="2">
    <source>
        <dbReference type="ARBA" id="ARBA00022679"/>
    </source>
</evidence>
<accession>A0ABU8LHB9</accession>
<organism evidence="3 4">
    <name type="scientific">Microbacterium istanbulense</name>
    <dbReference type="NCBI Taxonomy" id="3122049"/>
    <lineage>
        <taxon>Bacteria</taxon>
        <taxon>Bacillati</taxon>
        <taxon>Actinomycetota</taxon>
        <taxon>Actinomycetes</taxon>
        <taxon>Micrococcales</taxon>
        <taxon>Microbacteriaceae</taxon>
        <taxon>Microbacterium</taxon>
    </lineage>
</organism>
<reference evidence="3 4" key="1">
    <citation type="submission" date="2024-02" db="EMBL/GenBank/DDBJ databases">
        <authorList>
            <person name="Saticioglu I.B."/>
        </authorList>
    </citation>
    <scope>NUCLEOTIDE SEQUENCE [LARGE SCALE GENOMIC DNA]</scope>
    <source>
        <strain evidence="3 4">Mu-43</strain>
    </source>
</reference>
<dbReference type="PANTHER" id="PTHR11927">
    <property type="entry name" value="GALACTOSIDE 2-L-FUCOSYLTRANSFERASE"/>
    <property type="match status" value="1"/>
</dbReference>
<dbReference type="Proteomes" id="UP001366085">
    <property type="component" value="Unassembled WGS sequence"/>
</dbReference>
<sequence length="279" mass="31519">MTPSLGSAKRAVRRGVRRVTDGVNDGLDLLRRGERSVLATPPAGMRLGNFLYLWLNAHHRSASTGSPVLVRHSRGMDEWWVPFPRLRVLTVTPAEMRFSDRREWDGDWLYQRFGVDFTREQLHAFIRDVFAETCQGPADERLVINVRRGDFYGTEFEAKHGFDVEAYVTAALGEFPEATRALVVSDDPDWCRATLGSTLGARLAEVDYAEPDPLENLKALARADRLIGANSTFSYWGAYIADTMHTNARIVMPRFHARMAHGSDAHQLDPKWIVLDGFD</sequence>
<evidence type="ECO:0000313" key="3">
    <source>
        <dbReference type="EMBL" id="MEJ1090729.1"/>
    </source>
</evidence>
<evidence type="ECO:0000313" key="4">
    <source>
        <dbReference type="Proteomes" id="UP001366085"/>
    </source>
</evidence>
<dbReference type="EMBL" id="JBBDGN010000002">
    <property type="protein sequence ID" value="MEJ1090729.1"/>
    <property type="molecule type" value="Genomic_DNA"/>
</dbReference>
<protein>
    <submittedName>
        <fullName evidence="3">Alpha-1,2-fucosyltransferase</fullName>
    </submittedName>
</protein>
<keyword evidence="2" id="KW-0808">Transferase</keyword>
<dbReference type="PANTHER" id="PTHR11927:SF9">
    <property type="entry name" value="L-FUCOSYLTRANSFERASE"/>
    <property type="match status" value="1"/>
</dbReference>
<dbReference type="Pfam" id="PF01531">
    <property type="entry name" value="Glyco_transf_11"/>
    <property type="match status" value="1"/>
</dbReference>
<comment type="caution">
    <text evidence="3">The sequence shown here is derived from an EMBL/GenBank/DDBJ whole genome shotgun (WGS) entry which is preliminary data.</text>
</comment>